<dbReference type="CDD" id="cd06579">
    <property type="entry name" value="TM_PBP1_transp_AraH_like"/>
    <property type="match status" value="1"/>
</dbReference>
<keyword evidence="4" id="KW-0997">Cell inner membrane</keyword>
<dbReference type="PANTHER" id="PTHR32196:SF32">
    <property type="entry name" value="XYLOSE TRANSPORT SYSTEM PERMEASE PROTEIN XYLH"/>
    <property type="match status" value="1"/>
</dbReference>
<dbReference type="EMBL" id="CP053587">
    <property type="protein sequence ID" value="WNZ27349.1"/>
    <property type="molecule type" value="Genomic_DNA"/>
</dbReference>
<feature type="transmembrane region" description="Helical" evidence="12">
    <location>
        <begin position="340"/>
        <end position="363"/>
    </location>
</feature>
<evidence type="ECO:0000313" key="13">
    <source>
        <dbReference type="EMBL" id="WNZ27349.1"/>
    </source>
</evidence>
<evidence type="ECO:0000256" key="4">
    <source>
        <dbReference type="ARBA" id="ARBA00022519"/>
    </source>
</evidence>
<evidence type="ECO:0000256" key="10">
    <source>
        <dbReference type="ARBA" id="ARBA00035686"/>
    </source>
</evidence>
<name>A0AA96WLH4_9CYAN</name>
<keyword evidence="6 12" id="KW-0812">Transmembrane</keyword>
<evidence type="ECO:0000256" key="5">
    <source>
        <dbReference type="ARBA" id="ARBA00022597"/>
    </source>
</evidence>
<feature type="transmembrane region" description="Helical" evidence="12">
    <location>
        <begin position="85"/>
        <end position="105"/>
    </location>
</feature>
<evidence type="ECO:0000256" key="11">
    <source>
        <dbReference type="SAM" id="MobiDB-lite"/>
    </source>
</evidence>
<evidence type="ECO:0000256" key="8">
    <source>
        <dbReference type="ARBA" id="ARBA00023136"/>
    </source>
</evidence>
<organism evidence="13">
    <name type="scientific">Leptolyngbya sp. NK1-12</name>
    <dbReference type="NCBI Taxonomy" id="2547451"/>
    <lineage>
        <taxon>Bacteria</taxon>
        <taxon>Bacillati</taxon>
        <taxon>Cyanobacteriota</taxon>
        <taxon>Cyanophyceae</taxon>
        <taxon>Leptolyngbyales</taxon>
        <taxon>Leptolyngbyaceae</taxon>
        <taxon>Leptolyngbya group</taxon>
        <taxon>Leptolyngbya</taxon>
    </lineage>
</organism>
<dbReference type="GO" id="GO:0022857">
    <property type="term" value="F:transmembrane transporter activity"/>
    <property type="evidence" value="ECO:0007669"/>
    <property type="project" value="InterPro"/>
</dbReference>
<dbReference type="Pfam" id="PF02653">
    <property type="entry name" value="BPD_transp_2"/>
    <property type="match status" value="1"/>
</dbReference>
<proteinExistence type="predicted"/>
<reference evidence="13" key="1">
    <citation type="submission" date="2020-05" db="EMBL/GenBank/DDBJ databases">
        <authorList>
            <person name="Zhu T."/>
            <person name="Keshari N."/>
            <person name="Lu X."/>
        </authorList>
    </citation>
    <scope>NUCLEOTIDE SEQUENCE</scope>
    <source>
        <strain evidence="13">NK1-12</strain>
    </source>
</reference>
<evidence type="ECO:0000256" key="1">
    <source>
        <dbReference type="ARBA" id="ARBA00004651"/>
    </source>
</evidence>
<comment type="subcellular location">
    <subcellularLocation>
        <location evidence="1">Cell membrane</location>
        <topology evidence="1">Multi-pass membrane protein</topology>
    </subcellularLocation>
</comment>
<dbReference type="GO" id="GO:0005886">
    <property type="term" value="C:plasma membrane"/>
    <property type="evidence" value="ECO:0007669"/>
    <property type="project" value="UniProtKB-SubCell"/>
</dbReference>
<feature type="transmembrane region" description="Helical" evidence="12">
    <location>
        <begin position="243"/>
        <end position="261"/>
    </location>
</feature>
<gene>
    <name evidence="13" type="ORF">HJG54_31170</name>
</gene>
<keyword evidence="5" id="KW-0762">Sugar transport</keyword>
<sequence>MKSLDPKPQDTPQNSPDNNRDAAQSSALVQQSPAAASQRARFSLRSLMQGDLGFIPVLLTLALITIYFQLTTSGVFLQARNLSNLTQQIVAIGILSIAAVLVLLLGEIDLSLAAVAQACAAIMATVSVYQNWNPWLAMLVALLSGAVIGLLNGLFIAVLRVPSFIVTLAGSIAYAGLLLVVMGPQTTLVVRDPTIRALAPTYLPPALGWGIPLVCLALYAAGVWYNQRRRSQVGLPIKHPTQLVLQLLAATVVVLILMFLFHSYQGVPQAVMIALGLVVIFWLVLRKTPFGRHLYAVGGNAEAARRAGINVVRMKLTVFILASTLAAFAGIMMTSRSTAVATQISSTLLLNAIAAAVIGGVSLFGGRGSVWAVVLGALVIGSLDNGLDLLNQDQGVKNIVQGAVLVLAVTADAVVRRAGFSRGK</sequence>
<dbReference type="RefSeq" id="WP_316437014.1">
    <property type="nucleotide sequence ID" value="NZ_CP053587.1"/>
</dbReference>
<evidence type="ECO:0000256" key="3">
    <source>
        <dbReference type="ARBA" id="ARBA00022475"/>
    </source>
</evidence>
<evidence type="ECO:0000256" key="12">
    <source>
        <dbReference type="SAM" id="Phobius"/>
    </source>
</evidence>
<feature type="compositionally biased region" description="Polar residues" evidence="11">
    <location>
        <begin position="10"/>
        <end position="29"/>
    </location>
</feature>
<protein>
    <recommendedName>
        <fullName evidence="10">Xylose transport system permease protein XylH</fullName>
    </recommendedName>
</protein>
<feature type="transmembrane region" description="Helical" evidence="12">
    <location>
        <begin position="52"/>
        <end position="70"/>
    </location>
</feature>
<accession>A0AA96WLH4</accession>
<keyword evidence="2" id="KW-0813">Transport</keyword>
<feature type="transmembrane region" description="Helical" evidence="12">
    <location>
        <begin position="164"/>
        <end position="182"/>
    </location>
</feature>
<dbReference type="PANTHER" id="PTHR32196">
    <property type="entry name" value="ABC TRANSPORTER PERMEASE PROTEIN YPHD-RELATED-RELATED"/>
    <property type="match status" value="1"/>
</dbReference>
<evidence type="ECO:0000256" key="9">
    <source>
        <dbReference type="ARBA" id="ARBA00035611"/>
    </source>
</evidence>
<keyword evidence="7 12" id="KW-1133">Transmembrane helix</keyword>
<evidence type="ECO:0000256" key="7">
    <source>
        <dbReference type="ARBA" id="ARBA00022989"/>
    </source>
</evidence>
<keyword evidence="3" id="KW-1003">Cell membrane</keyword>
<dbReference type="InterPro" id="IPR001851">
    <property type="entry name" value="ABC_transp_permease"/>
</dbReference>
<feature type="region of interest" description="Disordered" evidence="11">
    <location>
        <begin position="1"/>
        <end position="31"/>
    </location>
</feature>
<keyword evidence="8 12" id="KW-0472">Membrane</keyword>
<dbReference type="AlphaFoldDB" id="A0AA96WLH4"/>
<feature type="transmembrane region" description="Helical" evidence="12">
    <location>
        <begin position="135"/>
        <end position="157"/>
    </location>
</feature>
<feature type="transmembrane region" description="Helical" evidence="12">
    <location>
        <begin position="202"/>
        <end position="222"/>
    </location>
</feature>
<feature type="transmembrane region" description="Helical" evidence="12">
    <location>
        <begin position="267"/>
        <end position="285"/>
    </location>
</feature>
<evidence type="ECO:0000256" key="6">
    <source>
        <dbReference type="ARBA" id="ARBA00022692"/>
    </source>
</evidence>
<feature type="transmembrane region" description="Helical" evidence="12">
    <location>
        <begin position="316"/>
        <end position="334"/>
    </location>
</feature>
<comment type="function">
    <text evidence="9">Part of the binding-protein-dependent transport system for D-xylose. Probably responsible for the translocation of the substrate across the membrane.</text>
</comment>
<evidence type="ECO:0000256" key="2">
    <source>
        <dbReference type="ARBA" id="ARBA00022448"/>
    </source>
</evidence>